<dbReference type="PANTHER" id="PTHR45626">
    <property type="entry name" value="TRANSCRIPTION TERMINATION FACTOR 2-RELATED"/>
    <property type="match status" value="1"/>
</dbReference>
<sequence>MAKKAREVFGGSMNIDKMGLGKTRQVIDLVLTQDRHPNDAFNLVVTEKAVLTTWAREAAPSYTHGNQPRVMILDDSRTTFAELYEKHYDIVLVSFSAVMWQLKRLNDFKRYMHIWRHCGKEVADEVAREEGLPTERPIAPLFSTLLYLRPFRIVTKIIDEAHRIMKWDGRQRAAFQAMETLHVELVAGTPCGNVWTDNSKDLAYAYGRGIAAKWTYTRCGNGAVKC</sequence>
<gene>
    <name evidence="5" type="ORF">ACET3X_002128</name>
</gene>
<proteinExistence type="predicted"/>
<keyword evidence="2" id="KW-0378">Hydrolase</keyword>
<dbReference type="Pfam" id="PF00176">
    <property type="entry name" value="SNF2-rel_dom"/>
    <property type="match status" value="1"/>
</dbReference>
<keyword evidence="6" id="KW-1185">Reference proteome</keyword>
<dbReference type="SUPFAM" id="SSF52540">
    <property type="entry name" value="P-loop containing nucleoside triphosphate hydrolases"/>
    <property type="match status" value="1"/>
</dbReference>
<dbReference type="Gene3D" id="3.40.50.10810">
    <property type="entry name" value="Tandem AAA-ATPase domain"/>
    <property type="match status" value="1"/>
</dbReference>
<name>A0ABR3UNN9_9PLEO</name>
<keyword evidence="1" id="KW-0547">Nucleotide-binding</keyword>
<comment type="caution">
    <text evidence="5">The sequence shown here is derived from an EMBL/GenBank/DDBJ whole genome shotgun (WGS) entry which is preliminary data.</text>
</comment>
<evidence type="ECO:0000256" key="3">
    <source>
        <dbReference type="ARBA" id="ARBA00022840"/>
    </source>
</evidence>
<evidence type="ECO:0000256" key="1">
    <source>
        <dbReference type="ARBA" id="ARBA00022741"/>
    </source>
</evidence>
<feature type="domain" description="SNF2 N-terminal" evidence="4">
    <location>
        <begin position="11"/>
        <end position="194"/>
    </location>
</feature>
<evidence type="ECO:0000313" key="6">
    <source>
        <dbReference type="Proteomes" id="UP001578633"/>
    </source>
</evidence>
<dbReference type="InterPro" id="IPR027417">
    <property type="entry name" value="P-loop_NTPase"/>
</dbReference>
<keyword evidence="3" id="KW-0067">ATP-binding</keyword>
<evidence type="ECO:0000313" key="5">
    <source>
        <dbReference type="EMBL" id="KAL1798091.1"/>
    </source>
</evidence>
<dbReference type="GeneID" id="96082450"/>
<accession>A0ABR3UNN9</accession>
<dbReference type="InterPro" id="IPR038718">
    <property type="entry name" value="SNF2-like_sf"/>
</dbReference>
<evidence type="ECO:0000256" key="2">
    <source>
        <dbReference type="ARBA" id="ARBA00022801"/>
    </source>
</evidence>
<protein>
    <recommendedName>
        <fullName evidence="4">SNF2 N-terminal domain-containing protein</fullName>
    </recommendedName>
</protein>
<dbReference type="InterPro" id="IPR000330">
    <property type="entry name" value="SNF2_N"/>
</dbReference>
<dbReference type="Proteomes" id="UP001578633">
    <property type="component" value="Chromosome 2"/>
</dbReference>
<dbReference type="RefSeq" id="XP_069308675.1">
    <property type="nucleotide sequence ID" value="XM_069448571.1"/>
</dbReference>
<evidence type="ECO:0000259" key="4">
    <source>
        <dbReference type="Pfam" id="PF00176"/>
    </source>
</evidence>
<dbReference type="EMBL" id="JBHGVX010000002">
    <property type="protein sequence ID" value="KAL1798091.1"/>
    <property type="molecule type" value="Genomic_DNA"/>
</dbReference>
<organism evidence="5 6">
    <name type="scientific">Alternaria dauci</name>
    <dbReference type="NCBI Taxonomy" id="48095"/>
    <lineage>
        <taxon>Eukaryota</taxon>
        <taxon>Fungi</taxon>
        <taxon>Dikarya</taxon>
        <taxon>Ascomycota</taxon>
        <taxon>Pezizomycotina</taxon>
        <taxon>Dothideomycetes</taxon>
        <taxon>Pleosporomycetidae</taxon>
        <taxon>Pleosporales</taxon>
        <taxon>Pleosporineae</taxon>
        <taxon>Pleosporaceae</taxon>
        <taxon>Alternaria</taxon>
        <taxon>Alternaria sect. Porri</taxon>
    </lineage>
</organism>
<reference evidence="5 6" key="1">
    <citation type="submission" date="2024-09" db="EMBL/GenBank/DDBJ databases">
        <title>T2T genomes of carrot and Alternaria dauci and their utility for understanding host-pathogen interaction during carrot leaf blight disease.</title>
        <authorList>
            <person name="Liu W."/>
            <person name="Xu S."/>
            <person name="Ou C."/>
            <person name="Liu X."/>
            <person name="Zhuang F."/>
            <person name="Deng X.W."/>
        </authorList>
    </citation>
    <scope>NUCLEOTIDE SEQUENCE [LARGE SCALE GENOMIC DNA]</scope>
    <source>
        <strain evidence="5 6">A2016</strain>
    </source>
</reference>
<dbReference type="InterPro" id="IPR050628">
    <property type="entry name" value="SNF2_RAD54_helicase_TF"/>
</dbReference>